<dbReference type="RefSeq" id="WP_012860071.1">
    <property type="nucleotide sequence ID" value="NC_013517.1"/>
</dbReference>
<dbReference type="HOGENOM" id="CLU_1884330_0_0_0"/>
<dbReference type="Proteomes" id="UP000000845">
    <property type="component" value="Chromosome"/>
</dbReference>
<protein>
    <submittedName>
        <fullName evidence="2">Uncharacterized protein</fullName>
    </submittedName>
</protein>
<feature type="region of interest" description="Disordered" evidence="1">
    <location>
        <begin position="21"/>
        <end position="50"/>
    </location>
</feature>
<name>D1AP01_SEBTE</name>
<evidence type="ECO:0000256" key="1">
    <source>
        <dbReference type="SAM" id="MobiDB-lite"/>
    </source>
</evidence>
<evidence type="ECO:0000313" key="3">
    <source>
        <dbReference type="Proteomes" id="UP000000845"/>
    </source>
</evidence>
<gene>
    <name evidence="2" type="ordered locus">Sterm_0602</name>
</gene>
<reference evidence="2 3" key="2">
    <citation type="journal article" date="2010" name="Stand. Genomic Sci.">
        <title>Complete genome sequence of Sebaldella termitidis type strain (NCTC 11300).</title>
        <authorList>
            <person name="Harmon-Smith M."/>
            <person name="Celia L."/>
            <person name="Chertkov O."/>
            <person name="Lapidus A."/>
            <person name="Copeland A."/>
            <person name="Glavina Del Rio T."/>
            <person name="Nolan M."/>
            <person name="Lucas S."/>
            <person name="Tice H."/>
            <person name="Cheng J.F."/>
            <person name="Han C."/>
            <person name="Detter J.C."/>
            <person name="Bruce D."/>
            <person name="Goodwin L."/>
            <person name="Pitluck S."/>
            <person name="Pati A."/>
            <person name="Liolios K."/>
            <person name="Ivanova N."/>
            <person name="Mavromatis K."/>
            <person name="Mikhailova N."/>
            <person name="Chen A."/>
            <person name="Palaniappan K."/>
            <person name="Land M."/>
            <person name="Hauser L."/>
            <person name="Chang Y.J."/>
            <person name="Jeffries C.D."/>
            <person name="Brettin T."/>
            <person name="Goker M."/>
            <person name="Beck B."/>
            <person name="Bristow J."/>
            <person name="Eisen J.A."/>
            <person name="Markowitz V."/>
            <person name="Hugenholtz P."/>
            <person name="Kyrpides N.C."/>
            <person name="Klenk H.P."/>
            <person name="Chen F."/>
        </authorList>
    </citation>
    <scope>NUCLEOTIDE SEQUENCE [LARGE SCALE GENOMIC DNA]</scope>
    <source>
        <strain evidence="3">ATCC 33386 / NCTC 11300</strain>
    </source>
</reference>
<sequence>MKKMLLVLLTLGVIFSCGKKEEPKADDAATETQTETTAEPAKEDAAATEGATFKDAEVQKYVDDYKAYIKEVSEAVAANDATKIADLGTKAQEWATKSQEITTKLANDPEEAKKFGEELTRLSQEYADEMAKMAK</sequence>
<dbReference type="eggNOG" id="ENOG5033EXX">
    <property type="taxonomic scope" value="Bacteria"/>
</dbReference>
<dbReference type="EMBL" id="CP001739">
    <property type="protein sequence ID" value="ACZ07475.1"/>
    <property type="molecule type" value="Genomic_DNA"/>
</dbReference>
<organism evidence="2 3">
    <name type="scientific">Sebaldella termitidis (strain ATCC 33386 / NCTC 11300)</name>
    <dbReference type="NCBI Taxonomy" id="526218"/>
    <lineage>
        <taxon>Bacteria</taxon>
        <taxon>Fusobacteriati</taxon>
        <taxon>Fusobacteriota</taxon>
        <taxon>Fusobacteriia</taxon>
        <taxon>Fusobacteriales</taxon>
        <taxon>Leptotrichiaceae</taxon>
        <taxon>Sebaldella</taxon>
    </lineage>
</organism>
<accession>D1AP01</accession>
<keyword evidence="3" id="KW-1185">Reference proteome</keyword>
<dbReference type="PROSITE" id="PS51257">
    <property type="entry name" value="PROKAR_LIPOPROTEIN"/>
    <property type="match status" value="1"/>
</dbReference>
<proteinExistence type="predicted"/>
<dbReference type="AlphaFoldDB" id="D1AP01"/>
<reference evidence="3" key="1">
    <citation type="submission" date="2009-09" db="EMBL/GenBank/DDBJ databases">
        <title>The complete chromosome of Sebaldella termitidis ATCC 33386.</title>
        <authorList>
            <consortium name="US DOE Joint Genome Institute (JGI-PGF)"/>
            <person name="Lucas S."/>
            <person name="Copeland A."/>
            <person name="Lapidus A."/>
            <person name="Glavina del Rio T."/>
            <person name="Dalin E."/>
            <person name="Tice H."/>
            <person name="Bruce D."/>
            <person name="Goodwin L."/>
            <person name="Pitluck S."/>
            <person name="Kyrpides N."/>
            <person name="Mavromatis K."/>
            <person name="Ivanova N."/>
            <person name="Mikhailova N."/>
            <person name="Sims D."/>
            <person name="Meincke L."/>
            <person name="Brettin T."/>
            <person name="Detter J.C."/>
            <person name="Han C."/>
            <person name="Larimer F."/>
            <person name="Land M."/>
            <person name="Hauser L."/>
            <person name="Markowitz V."/>
            <person name="Cheng J.F."/>
            <person name="Hugenholtz P."/>
            <person name="Woyke T."/>
            <person name="Wu D."/>
            <person name="Eisen J.A."/>
        </authorList>
    </citation>
    <scope>NUCLEOTIDE SEQUENCE [LARGE SCALE GENOMIC DNA]</scope>
    <source>
        <strain evidence="3">ATCC 33386 / NCTC 11300</strain>
    </source>
</reference>
<dbReference type="KEGG" id="str:Sterm_0602"/>
<feature type="compositionally biased region" description="Low complexity" evidence="1">
    <location>
        <begin position="30"/>
        <end position="39"/>
    </location>
</feature>
<evidence type="ECO:0000313" key="2">
    <source>
        <dbReference type="EMBL" id="ACZ07475.1"/>
    </source>
</evidence>